<organism evidence="27 28">
    <name type="scientific">Dichanthelium oligosanthes</name>
    <dbReference type="NCBI Taxonomy" id="888268"/>
    <lineage>
        <taxon>Eukaryota</taxon>
        <taxon>Viridiplantae</taxon>
        <taxon>Streptophyta</taxon>
        <taxon>Embryophyta</taxon>
        <taxon>Tracheophyta</taxon>
        <taxon>Spermatophyta</taxon>
        <taxon>Magnoliopsida</taxon>
        <taxon>Liliopsida</taxon>
        <taxon>Poales</taxon>
        <taxon>Poaceae</taxon>
        <taxon>PACMAD clade</taxon>
        <taxon>Panicoideae</taxon>
        <taxon>Panicodae</taxon>
        <taxon>Paniceae</taxon>
        <taxon>Dichantheliinae</taxon>
        <taxon>Dichanthelium</taxon>
    </lineage>
</organism>
<feature type="region of interest" description="Disordered" evidence="24">
    <location>
        <begin position="49"/>
        <end position="78"/>
    </location>
</feature>
<dbReference type="EMBL" id="LWDX02020306">
    <property type="protein sequence ID" value="OEL32836.1"/>
    <property type="molecule type" value="Genomic_DNA"/>
</dbReference>
<comment type="subcellular location">
    <subcellularLocation>
        <location evidence="2">Golgi apparatus membrane</location>
        <topology evidence="2">Single-pass type II membrane protein</topology>
    </subcellularLocation>
    <subcellularLocation>
        <location evidence="3">Mitochondrion inner membrane</location>
        <topology evidence="3">Multi-pass membrane protein</topology>
    </subcellularLocation>
</comment>
<keyword evidence="28" id="KW-1185">Reference proteome</keyword>
<dbReference type="GO" id="GO:0010230">
    <property type="term" value="P:alternative respiration"/>
    <property type="evidence" value="ECO:0007669"/>
    <property type="project" value="TreeGrafter"/>
</dbReference>
<keyword evidence="21 23" id="KW-0472">Membrane</keyword>
<evidence type="ECO:0000256" key="10">
    <source>
        <dbReference type="ARBA" id="ARBA00022692"/>
    </source>
</evidence>
<dbReference type="AlphaFoldDB" id="A0A1E5W624"/>
<dbReference type="STRING" id="888268.A0A1E5W624"/>
<reference evidence="27 28" key="1">
    <citation type="submission" date="2016-09" db="EMBL/GenBank/DDBJ databases">
        <title>The draft genome of Dichanthelium oligosanthes: A C3 panicoid grass species.</title>
        <authorList>
            <person name="Studer A.J."/>
            <person name="Schnable J.C."/>
            <person name="Brutnell T.P."/>
        </authorList>
    </citation>
    <scope>NUCLEOTIDE SEQUENCE [LARGE SCALE GENOMIC DNA]</scope>
    <source>
        <strain evidence="28">cv. Kellogg 1175</strain>
        <tissue evidence="27">Leaf</tissue>
    </source>
</reference>
<keyword evidence="14" id="KW-0735">Signal-anchor</keyword>
<keyword evidence="15 23" id="KW-0249">Electron transport</keyword>
<keyword evidence="8 23" id="KW-0679">Respiratory chain</keyword>
<dbReference type="Proteomes" id="UP000095767">
    <property type="component" value="Unassembled WGS sequence"/>
</dbReference>
<evidence type="ECO:0000256" key="5">
    <source>
        <dbReference type="ARBA" id="ARBA00008388"/>
    </source>
</evidence>
<dbReference type="InterPro" id="IPR002680">
    <property type="entry name" value="AOX"/>
</dbReference>
<evidence type="ECO:0000256" key="19">
    <source>
        <dbReference type="ARBA" id="ARBA00023034"/>
    </source>
</evidence>
<dbReference type="Pfam" id="PF13839">
    <property type="entry name" value="PC-Esterase"/>
    <property type="match status" value="1"/>
</dbReference>
<keyword evidence="11 23" id="KW-0479">Metal-binding</keyword>
<evidence type="ECO:0000256" key="7">
    <source>
        <dbReference type="ARBA" id="ARBA00022448"/>
    </source>
</evidence>
<keyword evidence="13" id="KW-0809">Transit peptide</keyword>
<dbReference type="GO" id="GO:0098803">
    <property type="term" value="C:respiratory chain complex"/>
    <property type="evidence" value="ECO:0007669"/>
    <property type="project" value="UniProtKB-UniRule"/>
</dbReference>
<dbReference type="Gene3D" id="1.20.1260.140">
    <property type="entry name" value="Alternative oxidase"/>
    <property type="match status" value="3"/>
</dbReference>
<keyword evidence="18 23" id="KW-0408">Iron</keyword>
<evidence type="ECO:0000256" key="9">
    <source>
        <dbReference type="ARBA" id="ARBA00022679"/>
    </source>
</evidence>
<dbReference type="Pfam" id="PF14416">
    <property type="entry name" value="PMR5N"/>
    <property type="match status" value="1"/>
</dbReference>
<keyword evidence="19" id="KW-0333">Golgi apparatus</keyword>
<evidence type="ECO:0000256" key="15">
    <source>
        <dbReference type="ARBA" id="ARBA00022982"/>
    </source>
</evidence>
<dbReference type="GO" id="GO:0000139">
    <property type="term" value="C:Golgi membrane"/>
    <property type="evidence" value="ECO:0007669"/>
    <property type="project" value="UniProtKB-SubCell"/>
</dbReference>
<evidence type="ECO:0000256" key="3">
    <source>
        <dbReference type="ARBA" id="ARBA00004448"/>
    </source>
</evidence>
<feature type="region of interest" description="Disordered" evidence="24">
    <location>
        <begin position="688"/>
        <end position="716"/>
    </location>
</feature>
<dbReference type="PANTHER" id="PTHR31803">
    <property type="entry name" value="ALTERNATIVE OXIDASE"/>
    <property type="match status" value="1"/>
</dbReference>
<evidence type="ECO:0000256" key="17">
    <source>
        <dbReference type="ARBA" id="ARBA00023002"/>
    </source>
</evidence>
<keyword evidence="12" id="KW-0999">Mitochondrion inner membrane</keyword>
<dbReference type="GO" id="GO:0046872">
    <property type="term" value="F:metal ion binding"/>
    <property type="evidence" value="ECO:0007669"/>
    <property type="project" value="UniProtKB-UniRule"/>
</dbReference>
<sequence>MSSRMAGAALLRHLGPRLFAAEPAVSGLTARGIMPAAARILPARMASTAAEAAREDAGERQHGGTGDGAEKKQEEAAGGQSKKAIVSYWGIDTPKLVKADGTEWKWPCFRPWETYTSDTSIDVKKHHEPTTLPDKAAYLMVKSLRVPMDLFFQRRHASHALLLETVAAVPGMVGGMLLHLRSLRRFEHSGGWVRALLEEAENERMHLMTFLEVTQPRWWERALVLTAQGVFFNAYFVGYLLSPKFAHRVVGYLEEEAVHSYTEYLKDLEAGVIENTPAPAIAIDYWRLPPDARLKDVVTVVRADEAHHRDVNHFASVRHPLPGDEAQGHTRAARVSLIGRCGLLSSAFLPIVTKLDMVLLLIRSNTTHKSLPSLALLPPPPQPFHAASPSPLDRSMHTRHVSSVLLFLLTLCLVALLPPRGSPSFFQPWLPPVSSISGTGHDSAGSGCDYSDGRWVRDDDVDATAYTEDCPFLDPGFRCMRNGRRDSSFRHWRWRPRRCHLPKFNATEMLERSRNGRIVFAGDSIGRNQWESMVCMLARALPAGASSRVYEQSGKPISRHKGYLSLVFADYNLSVEYYRAPMIVMVDRFPANATTNAADGVRGAICLDVLPRHAKLWAGADVLVLNTGHWWNAHKTVKAAMSSLMAGAALLRHLGPRLFAAEPVYSGLAARGLMPAAARILPARMSSTAAEAAKEPPAPEQHGGGSTEKPKAADGQDKKGIVSYWGIEPRKLVKEDGTEWRWFCFRPWDAYRADTSIDMTKHHEPRALPDKLAYWLVKSLIVPKQLFFQRRHASHALLLETVAAVPGMVGGMLLHLRSLRRFEHSGGWVRALLEEAENERMHLMTFLEVAQPKWWERALVLAAQGVYFNAYFVAYLASPKFAHRFVGYLEEEAVHSYTEYLKDLEAGIIENTPAPAIAIDYWRLPPDARLKDVVTVVRADEAHHRDVNHFASPWETYTADTSIDLTRHHVPKTLLDKIAYWTVKSLRFPTDIFFQRRYGCRAMMLETVAAVPGMVGGMLLHLRSLRRFEQSGGWIRALLEEAENERMHLMTFMEVAKPRWYERALVITVQGVFFNAYFLGYLLSPKFAHRVVGYLEEEAIHSYTEYLKDLEAGKIENVPAPSIAIDYWRLPANATLKDVVTVVRADEAHHRDVNHFASDIHYQGMQLKESPAPIGYH</sequence>
<comment type="function">
    <text evidence="22">Catalyzes the cyanide-resistant oxidation of ubiquinol and the reduction of molecular oxygen to water, but does not translocate protons and consequently is not linked to oxidative phosphorylation. May increase respiration when the cytochrome respiratory pathway is restricted, or in response to low temperatures.</text>
</comment>
<evidence type="ECO:0000256" key="13">
    <source>
        <dbReference type="ARBA" id="ARBA00022946"/>
    </source>
</evidence>
<evidence type="ECO:0000256" key="8">
    <source>
        <dbReference type="ARBA" id="ARBA00022660"/>
    </source>
</evidence>
<evidence type="ECO:0000256" key="12">
    <source>
        <dbReference type="ARBA" id="ARBA00022792"/>
    </source>
</evidence>
<keyword evidence="17 23" id="KW-0560">Oxidoreductase</keyword>
<evidence type="ECO:0000313" key="28">
    <source>
        <dbReference type="Proteomes" id="UP000095767"/>
    </source>
</evidence>
<gene>
    <name evidence="27" type="ORF">BAE44_0006149</name>
</gene>
<dbReference type="EC" id="1.10.3.11" evidence="23"/>
<dbReference type="GO" id="GO:0106292">
    <property type="term" value="F:superoxide-generating NADPH oxidase activity"/>
    <property type="evidence" value="ECO:0007669"/>
    <property type="project" value="UniProtKB-ARBA"/>
</dbReference>
<dbReference type="FunFam" id="1.20.1260.140:FF:000001">
    <property type="entry name" value="Ubiquinol oxidase"/>
    <property type="match status" value="3"/>
</dbReference>
<comment type="similarity">
    <text evidence="5 23">Belongs to the alternative oxidase family.</text>
</comment>
<comment type="caution">
    <text evidence="27">The sequence shown here is derived from an EMBL/GenBank/DDBJ whole genome shotgun (WGS) entry which is preliminary data.</text>
</comment>
<dbReference type="GO" id="GO:0009916">
    <property type="term" value="F:alternative oxidase activity"/>
    <property type="evidence" value="ECO:0007669"/>
    <property type="project" value="UniProtKB-UniRule"/>
</dbReference>
<accession>A0A1E5W624</accession>
<dbReference type="GO" id="GO:0102721">
    <property type="term" value="F:ubiquinol:oxygen oxidoreductase activity"/>
    <property type="evidence" value="ECO:0007669"/>
    <property type="project" value="UniProtKB-EC"/>
</dbReference>
<evidence type="ECO:0000256" key="24">
    <source>
        <dbReference type="SAM" id="MobiDB-lite"/>
    </source>
</evidence>
<evidence type="ECO:0000256" key="20">
    <source>
        <dbReference type="ARBA" id="ARBA00023128"/>
    </source>
</evidence>
<feature type="domain" description="Trichome birefringence-like C-terminal" evidence="25">
    <location>
        <begin position="501"/>
        <end position="646"/>
    </location>
</feature>
<keyword evidence="9" id="KW-0808">Transferase</keyword>
<protein>
    <recommendedName>
        <fullName evidence="23">Ubiquinol oxidase</fullName>
        <ecNumber evidence="23">1.10.3.11</ecNumber>
    </recommendedName>
</protein>
<evidence type="ECO:0000256" key="16">
    <source>
        <dbReference type="ARBA" id="ARBA00022989"/>
    </source>
</evidence>
<evidence type="ECO:0000256" key="22">
    <source>
        <dbReference type="ARBA" id="ARBA00058908"/>
    </source>
</evidence>
<dbReference type="InterPro" id="IPR038659">
    <property type="entry name" value="AOX_sf"/>
</dbReference>
<evidence type="ECO:0000256" key="18">
    <source>
        <dbReference type="ARBA" id="ARBA00023004"/>
    </source>
</evidence>
<evidence type="ECO:0000256" key="11">
    <source>
        <dbReference type="ARBA" id="ARBA00022723"/>
    </source>
</evidence>
<evidence type="ECO:0000256" key="21">
    <source>
        <dbReference type="ARBA" id="ARBA00023136"/>
    </source>
</evidence>
<comment type="catalytic activity">
    <reaction evidence="1 23">
        <text>2 a ubiquinol + O2 = 2 a ubiquinone + 2 H2O</text>
        <dbReference type="Rhea" id="RHEA:30255"/>
        <dbReference type="Rhea" id="RHEA-COMP:9565"/>
        <dbReference type="Rhea" id="RHEA-COMP:9566"/>
        <dbReference type="ChEBI" id="CHEBI:15377"/>
        <dbReference type="ChEBI" id="CHEBI:15379"/>
        <dbReference type="ChEBI" id="CHEBI:16389"/>
        <dbReference type="ChEBI" id="CHEBI:17976"/>
        <dbReference type="EC" id="1.10.3.11"/>
    </reaction>
</comment>
<name>A0A1E5W624_9POAL</name>
<proteinExistence type="inferred from homology"/>
<dbReference type="GO" id="GO:1990538">
    <property type="term" value="F:xylan O-acetyltransferase activity"/>
    <property type="evidence" value="ECO:0007669"/>
    <property type="project" value="UniProtKB-ARBA"/>
</dbReference>
<keyword evidence="16" id="KW-1133">Transmembrane helix</keyword>
<evidence type="ECO:0000256" key="2">
    <source>
        <dbReference type="ARBA" id="ARBA00004323"/>
    </source>
</evidence>
<dbReference type="InterPro" id="IPR025846">
    <property type="entry name" value="TBL_N"/>
</dbReference>
<keyword evidence="10 23" id="KW-0812">Transmembrane</keyword>
<evidence type="ECO:0000256" key="4">
    <source>
        <dbReference type="ARBA" id="ARBA00007727"/>
    </source>
</evidence>
<comment type="subunit">
    <text evidence="6">Homodimer; disulfide-linked.</text>
</comment>
<evidence type="ECO:0000259" key="26">
    <source>
        <dbReference type="Pfam" id="PF14416"/>
    </source>
</evidence>
<evidence type="ECO:0000256" key="14">
    <source>
        <dbReference type="ARBA" id="ARBA00022968"/>
    </source>
</evidence>
<feature type="domain" description="Trichome birefringence-like N-terminal" evidence="26">
    <location>
        <begin position="447"/>
        <end position="500"/>
    </location>
</feature>
<comment type="similarity">
    <text evidence="4">Belongs to the PC-esterase family. TBL subfamily.</text>
</comment>
<evidence type="ECO:0000256" key="1">
    <source>
        <dbReference type="ARBA" id="ARBA00001192"/>
    </source>
</evidence>
<feature type="compositionally biased region" description="Basic and acidic residues" evidence="24">
    <location>
        <begin position="52"/>
        <end position="75"/>
    </location>
</feature>
<evidence type="ECO:0000259" key="25">
    <source>
        <dbReference type="Pfam" id="PF13839"/>
    </source>
</evidence>
<evidence type="ECO:0000256" key="23">
    <source>
        <dbReference type="RuleBase" id="RU003779"/>
    </source>
</evidence>
<evidence type="ECO:0000256" key="6">
    <source>
        <dbReference type="ARBA" id="ARBA00011748"/>
    </source>
</evidence>
<dbReference type="Pfam" id="PF01786">
    <property type="entry name" value="AOX"/>
    <property type="match status" value="3"/>
</dbReference>
<evidence type="ECO:0000313" key="27">
    <source>
        <dbReference type="EMBL" id="OEL32836.1"/>
    </source>
</evidence>
<keyword evidence="7" id="KW-0813">Transport</keyword>
<dbReference type="OrthoDB" id="16906at2759"/>
<dbReference type="PANTHER" id="PTHR31803:SF3">
    <property type="entry name" value="ALTERNATIVE OXIDASE"/>
    <property type="match status" value="1"/>
</dbReference>
<comment type="cofactor">
    <cofactor evidence="23">
        <name>Fe cation</name>
        <dbReference type="ChEBI" id="CHEBI:24875"/>
    </cofactor>
    <text evidence="23">Binds 2 iron ions per subunit.</text>
</comment>
<dbReference type="InterPro" id="IPR026057">
    <property type="entry name" value="TBL_C"/>
</dbReference>
<dbReference type="GO" id="GO:0005743">
    <property type="term" value="C:mitochondrial inner membrane"/>
    <property type="evidence" value="ECO:0007669"/>
    <property type="project" value="UniProtKB-SubCell"/>
</dbReference>
<dbReference type="CDD" id="cd01053">
    <property type="entry name" value="AOX"/>
    <property type="match status" value="3"/>
</dbReference>
<keyword evidence="20" id="KW-0496">Mitochondrion</keyword>